<dbReference type="InterPro" id="IPR050778">
    <property type="entry name" value="Cueball_EGF_LRP_Nidogen"/>
</dbReference>
<dbReference type="Proteomes" id="UP001501436">
    <property type="component" value="Unassembled WGS sequence"/>
</dbReference>
<dbReference type="PANTHER" id="PTHR46513:SF13">
    <property type="entry name" value="EGF-LIKE DOMAIN-CONTAINING PROTEIN"/>
    <property type="match status" value="1"/>
</dbReference>
<gene>
    <name evidence="1" type="ORF">GCM10023313_11690</name>
</gene>
<comment type="caution">
    <text evidence="1">The sequence shown here is derived from an EMBL/GenBank/DDBJ whole genome shotgun (WGS) entry which is preliminary data.</text>
</comment>
<dbReference type="Gene3D" id="2.120.10.30">
    <property type="entry name" value="TolB, C-terminal domain"/>
    <property type="match status" value="1"/>
</dbReference>
<proteinExistence type="predicted"/>
<protein>
    <submittedName>
        <fullName evidence="1">Uncharacterized protein</fullName>
    </submittedName>
</protein>
<dbReference type="InterPro" id="IPR011042">
    <property type="entry name" value="6-blade_b-propeller_TolB-like"/>
</dbReference>
<keyword evidence="2" id="KW-1185">Reference proteome</keyword>
<sequence>MYVEQGGLRTSALPFTILKGLPDVDAVYYVVGQDIYVSKNENGVFTGQLLYGSADAGTPFFIKSDNTRKLLYWINMNNGNVMQAPMDGSGPVKAAYAADANGDFVQEFGVDEASNKLYLNLYQGSTGIMGLFELDLNNASTPKKIYDLSAESPFRVEGSGTIGKVFWTEYTPYTKIRSTNINGSGSAVTLFESAPFTEVSYIAIDDKAGKLYYYDGQQKLIQVNLSDGGGRKEIATTGSVSWLRADPASGLLYWRINRSPDVYRTDTENTFTEQIQVNVGADDAFTISHKQ</sequence>
<dbReference type="RefSeq" id="WP_345330013.1">
    <property type="nucleotide sequence ID" value="NZ_BAABJI010000001.1"/>
</dbReference>
<accession>A0ABP9FN60</accession>
<dbReference type="PANTHER" id="PTHR46513">
    <property type="entry name" value="VITELLOGENIN RECEPTOR-LIKE PROTEIN-RELATED-RELATED"/>
    <property type="match status" value="1"/>
</dbReference>
<name>A0ABP9FN60_9SPHI</name>
<reference evidence="2" key="1">
    <citation type="journal article" date="2019" name="Int. J. Syst. Evol. Microbiol.">
        <title>The Global Catalogue of Microorganisms (GCM) 10K type strain sequencing project: providing services to taxonomists for standard genome sequencing and annotation.</title>
        <authorList>
            <consortium name="The Broad Institute Genomics Platform"/>
            <consortium name="The Broad Institute Genome Sequencing Center for Infectious Disease"/>
            <person name="Wu L."/>
            <person name="Ma J."/>
        </authorList>
    </citation>
    <scope>NUCLEOTIDE SEQUENCE [LARGE SCALE GENOMIC DNA]</scope>
    <source>
        <strain evidence="2">JCM 18283</strain>
    </source>
</reference>
<dbReference type="EMBL" id="BAABJI010000001">
    <property type="protein sequence ID" value="GAA4910189.1"/>
    <property type="molecule type" value="Genomic_DNA"/>
</dbReference>
<organism evidence="1 2">
    <name type="scientific">Mucilaginibacter defluvii</name>
    <dbReference type="NCBI Taxonomy" id="1196019"/>
    <lineage>
        <taxon>Bacteria</taxon>
        <taxon>Pseudomonadati</taxon>
        <taxon>Bacteroidota</taxon>
        <taxon>Sphingobacteriia</taxon>
        <taxon>Sphingobacteriales</taxon>
        <taxon>Sphingobacteriaceae</taxon>
        <taxon>Mucilaginibacter</taxon>
    </lineage>
</organism>
<evidence type="ECO:0000313" key="2">
    <source>
        <dbReference type="Proteomes" id="UP001501436"/>
    </source>
</evidence>
<evidence type="ECO:0000313" key="1">
    <source>
        <dbReference type="EMBL" id="GAA4910189.1"/>
    </source>
</evidence>
<dbReference type="SUPFAM" id="SSF63825">
    <property type="entry name" value="YWTD domain"/>
    <property type="match status" value="1"/>
</dbReference>